<dbReference type="PANTHER" id="PTHR31151:SF0">
    <property type="entry name" value="PROLINE-TRNA LIGASE (DUF1680)"/>
    <property type="match status" value="1"/>
</dbReference>
<dbReference type="PANTHER" id="PTHR31151">
    <property type="entry name" value="PROLINE-TRNA LIGASE (DUF1680)"/>
    <property type="match status" value="1"/>
</dbReference>
<dbReference type="Pfam" id="PF20736">
    <property type="entry name" value="Glyco_hydro127M"/>
    <property type="match status" value="1"/>
</dbReference>
<dbReference type="Proteomes" id="UP000077755">
    <property type="component" value="Chromosome 1"/>
</dbReference>
<dbReference type="InterPro" id="IPR049046">
    <property type="entry name" value="Beta-AFase-like_GH127_middle"/>
</dbReference>
<evidence type="ECO:0000313" key="3">
    <source>
        <dbReference type="EMBL" id="WOG82922.1"/>
    </source>
</evidence>
<proteinExistence type="predicted"/>
<reference evidence="3" key="2">
    <citation type="submission" date="2022-03" db="EMBL/GenBank/DDBJ databases">
        <title>Draft title - Genomic analysis of global carrot germplasm unveils the trajectory of domestication and the origin of high carotenoid orange carrot.</title>
        <authorList>
            <person name="Iorizzo M."/>
            <person name="Ellison S."/>
            <person name="Senalik D."/>
            <person name="Macko-Podgorni A."/>
            <person name="Grzebelus D."/>
            <person name="Bostan H."/>
            <person name="Rolling W."/>
            <person name="Curaba J."/>
            <person name="Simon P."/>
        </authorList>
    </citation>
    <scope>NUCLEOTIDE SEQUENCE</scope>
    <source>
        <tissue evidence="3">Leaf</tissue>
    </source>
</reference>
<keyword evidence="4" id="KW-1185">Reference proteome</keyword>
<dbReference type="EMBL" id="CP093343">
    <property type="protein sequence ID" value="WOG82922.1"/>
    <property type="molecule type" value="Genomic_DNA"/>
</dbReference>
<feature type="domain" description="Non-reducing end beta-L-arabinofuranosidase-like GH127 middle" evidence="2">
    <location>
        <begin position="149"/>
        <end position="200"/>
    </location>
</feature>
<evidence type="ECO:0000259" key="2">
    <source>
        <dbReference type="Pfam" id="PF20736"/>
    </source>
</evidence>
<feature type="domain" description="Non-reducing end beta-L-arabinofuranosidase-like GH127 catalytic" evidence="1">
    <location>
        <begin position="11"/>
        <end position="146"/>
    </location>
</feature>
<sequence length="336" mass="38607">MALHGFYCFEAVEPVWAPYYTIHKIMAGLLDQYLYAKSSRALKMVKWMTQYFYNRVQNVMLKYSIEQHYRSLYEATGGMNDVLYNLYSITNDPKHLLAHLFDKPCFLGLLAVQADDLSGFHANTHIPIVVGSQRRYEVTGDPLYKQGLGQRSTINLRIPSWTHSNGMKAALNGQGLSLPNPGNLLKISRKWNNDDKIVVEHLSYLLVSEQNQSKMIGLNMLPIMQYCMVHIFFHYLNQNSIRMETLLNQTTTLIEWRHYLNQAQSIPSTQHSGSFQKTPRPQKYQKVRDYIGKSVMLEPFDLPGMVLVHGNDARLGISHSSDSNASGFRNWLLDLI</sequence>
<evidence type="ECO:0000313" key="4">
    <source>
        <dbReference type="Proteomes" id="UP000077755"/>
    </source>
</evidence>
<protein>
    <submittedName>
        <fullName evidence="3">Uncharacterized protein</fullName>
    </submittedName>
</protein>
<dbReference type="InterPro" id="IPR012878">
    <property type="entry name" value="Beta-AFase-like_GH127_cat"/>
</dbReference>
<dbReference type="Pfam" id="PF07944">
    <property type="entry name" value="Beta-AFase-like_GH127_cat"/>
    <property type="match status" value="1"/>
</dbReference>
<gene>
    <name evidence="3" type="ORF">DCAR_0102092</name>
</gene>
<dbReference type="AlphaFoldDB" id="A0AAF1AJN8"/>
<evidence type="ECO:0000259" key="1">
    <source>
        <dbReference type="Pfam" id="PF07944"/>
    </source>
</evidence>
<accession>A0AAF1AJN8</accession>
<organism evidence="3 4">
    <name type="scientific">Daucus carota subsp. sativus</name>
    <name type="common">Carrot</name>
    <dbReference type="NCBI Taxonomy" id="79200"/>
    <lineage>
        <taxon>Eukaryota</taxon>
        <taxon>Viridiplantae</taxon>
        <taxon>Streptophyta</taxon>
        <taxon>Embryophyta</taxon>
        <taxon>Tracheophyta</taxon>
        <taxon>Spermatophyta</taxon>
        <taxon>Magnoliopsida</taxon>
        <taxon>eudicotyledons</taxon>
        <taxon>Gunneridae</taxon>
        <taxon>Pentapetalae</taxon>
        <taxon>asterids</taxon>
        <taxon>campanulids</taxon>
        <taxon>Apiales</taxon>
        <taxon>Apiaceae</taxon>
        <taxon>Apioideae</taxon>
        <taxon>Scandiceae</taxon>
        <taxon>Daucinae</taxon>
        <taxon>Daucus</taxon>
        <taxon>Daucus sect. Daucus</taxon>
    </lineage>
</organism>
<reference evidence="3" key="1">
    <citation type="journal article" date="2016" name="Nat. Genet.">
        <title>A high-quality carrot genome assembly provides new insights into carotenoid accumulation and asterid genome evolution.</title>
        <authorList>
            <person name="Iorizzo M."/>
            <person name="Ellison S."/>
            <person name="Senalik D."/>
            <person name="Zeng P."/>
            <person name="Satapoomin P."/>
            <person name="Huang J."/>
            <person name="Bowman M."/>
            <person name="Iovene M."/>
            <person name="Sanseverino W."/>
            <person name="Cavagnaro P."/>
            <person name="Yildiz M."/>
            <person name="Macko-Podgorni A."/>
            <person name="Moranska E."/>
            <person name="Grzebelus E."/>
            <person name="Grzebelus D."/>
            <person name="Ashrafi H."/>
            <person name="Zheng Z."/>
            <person name="Cheng S."/>
            <person name="Spooner D."/>
            <person name="Van Deynze A."/>
            <person name="Simon P."/>
        </authorList>
    </citation>
    <scope>NUCLEOTIDE SEQUENCE</scope>
    <source>
        <tissue evidence="3">Leaf</tissue>
    </source>
</reference>
<name>A0AAF1AJN8_DAUCS</name>